<dbReference type="Pfam" id="PF09424">
    <property type="entry name" value="YqeY"/>
    <property type="match status" value="1"/>
</dbReference>
<dbReference type="Gene3D" id="1.10.1510.10">
    <property type="entry name" value="Uncharacterised protein YqeY/AIM41 PF09424, N-terminal domain"/>
    <property type="match status" value="1"/>
</dbReference>
<dbReference type="InterPro" id="IPR042184">
    <property type="entry name" value="YqeY/Aim41_N"/>
</dbReference>
<dbReference type="Proteomes" id="UP000075391">
    <property type="component" value="Unassembled WGS sequence"/>
</dbReference>
<dbReference type="AlphaFoldDB" id="A0A150WC65"/>
<organism evidence="1 3">
    <name type="scientific">Bdellovibrio bacteriovorus</name>
    <dbReference type="NCBI Taxonomy" id="959"/>
    <lineage>
        <taxon>Bacteria</taxon>
        <taxon>Pseudomonadati</taxon>
        <taxon>Bdellovibrionota</taxon>
        <taxon>Bdellovibrionia</taxon>
        <taxon>Bdellovibrionales</taxon>
        <taxon>Pseudobdellovibrionaceae</taxon>
        <taxon>Bdellovibrio</taxon>
    </lineage>
</organism>
<keyword evidence="1" id="KW-0808">Transferase</keyword>
<dbReference type="EMBL" id="LUKF01000019">
    <property type="protein sequence ID" value="KYG60644.1"/>
    <property type="molecule type" value="Genomic_DNA"/>
</dbReference>
<evidence type="ECO:0000313" key="1">
    <source>
        <dbReference type="EMBL" id="KYG60644.1"/>
    </source>
</evidence>
<name>A0A150WC65_BDEBC</name>
<dbReference type="EMBL" id="LUKD01000001">
    <property type="protein sequence ID" value="KYG69154.1"/>
    <property type="molecule type" value="Genomic_DNA"/>
</dbReference>
<dbReference type="SUPFAM" id="SSF89095">
    <property type="entry name" value="GatB/YqeY motif"/>
    <property type="match status" value="1"/>
</dbReference>
<dbReference type="GO" id="GO:0016740">
    <property type="term" value="F:transferase activity"/>
    <property type="evidence" value="ECO:0007669"/>
    <property type="project" value="UniProtKB-KW"/>
</dbReference>
<evidence type="ECO:0000313" key="3">
    <source>
        <dbReference type="Proteomes" id="UP000075391"/>
    </source>
</evidence>
<protein>
    <submittedName>
        <fullName evidence="1">Glutamyl-tRNA amidotransferase</fullName>
    </submittedName>
</protein>
<evidence type="ECO:0000313" key="2">
    <source>
        <dbReference type="EMBL" id="KYG69154.1"/>
    </source>
</evidence>
<dbReference type="PANTHER" id="PTHR28055:SF1">
    <property type="entry name" value="ALTERED INHERITANCE OF MITOCHONDRIA PROTEIN 41, MITOCHONDRIAL"/>
    <property type="match status" value="1"/>
</dbReference>
<dbReference type="InterPro" id="IPR003789">
    <property type="entry name" value="Asn/Gln_tRNA_amidoTrase-B-like"/>
</dbReference>
<proteinExistence type="predicted"/>
<dbReference type="Proteomes" id="UP000075799">
    <property type="component" value="Unassembled WGS sequence"/>
</dbReference>
<reference evidence="3 4" key="1">
    <citation type="submission" date="2016-03" db="EMBL/GenBank/DDBJ databases">
        <authorList>
            <person name="Ploux O."/>
        </authorList>
    </citation>
    <scope>NUCLEOTIDE SEQUENCE [LARGE SCALE GENOMIC DNA]</scope>
    <source>
        <strain evidence="1 3">BER2</strain>
        <strain evidence="2 4">EC13</strain>
    </source>
</reference>
<accession>A0A150WC65</accession>
<sequence>MEIKDQITADIKAAMLAKDSAKLGALRMLQAAIKNREIDMRPNPITGDEVLGVVKKLVKQRKESIEQFQQAGRQDLVDQESAELKVLEVYLPAQMSREQIEALVTEVIAATGAKTVKDMGPVMKEVIARSGGAADNKVVSEVIKSKLA</sequence>
<dbReference type="Gene3D" id="1.10.10.410">
    <property type="match status" value="1"/>
</dbReference>
<gene>
    <name evidence="1" type="ORF">AZI85_11625</name>
    <name evidence="2" type="ORF">AZI87_08030</name>
</gene>
<dbReference type="RefSeq" id="WP_063206053.1">
    <property type="nucleotide sequence ID" value="NZ_CP168967.1"/>
</dbReference>
<dbReference type="GO" id="GO:0016884">
    <property type="term" value="F:carbon-nitrogen ligase activity, with glutamine as amido-N-donor"/>
    <property type="evidence" value="ECO:0007669"/>
    <property type="project" value="InterPro"/>
</dbReference>
<dbReference type="OrthoDB" id="9788127at2"/>
<comment type="caution">
    <text evidence="1">The sequence shown here is derived from an EMBL/GenBank/DDBJ whole genome shotgun (WGS) entry which is preliminary data.</text>
</comment>
<dbReference type="PANTHER" id="PTHR28055">
    <property type="entry name" value="ALTERED INHERITANCE OF MITOCHONDRIA PROTEIN 41, MITOCHONDRIAL"/>
    <property type="match status" value="1"/>
</dbReference>
<dbReference type="InterPro" id="IPR019004">
    <property type="entry name" value="YqeY/Aim41"/>
</dbReference>
<evidence type="ECO:0000313" key="4">
    <source>
        <dbReference type="Proteomes" id="UP000075799"/>
    </source>
</evidence>
<dbReference type="InterPro" id="IPR023168">
    <property type="entry name" value="GatB_Yqey_C_2"/>
</dbReference>